<protein>
    <submittedName>
        <fullName evidence="1">Uncharacterized protein</fullName>
    </submittedName>
</protein>
<gene>
    <name evidence="1" type="ORF">J1N35_013947</name>
</gene>
<feature type="non-terminal residue" evidence="1">
    <location>
        <position position="1"/>
    </location>
</feature>
<accession>A0A9D4A997</accession>
<name>A0A9D4A997_9ROSI</name>
<sequence>ADDRVLEGSINNMGKLTIPKIRGHLQVARFLHASHMSGDCKLDLQLISALCTITLKDVVLQIGLAVDEPVITGSAIVPSKVTLCQSLLGNVLKKFEGGRISMN</sequence>
<keyword evidence="2" id="KW-1185">Reference proteome</keyword>
<dbReference type="Proteomes" id="UP000828251">
    <property type="component" value="Unassembled WGS sequence"/>
</dbReference>
<evidence type="ECO:0000313" key="2">
    <source>
        <dbReference type="Proteomes" id="UP000828251"/>
    </source>
</evidence>
<comment type="caution">
    <text evidence="1">The sequence shown here is derived from an EMBL/GenBank/DDBJ whole genome shotgun (WGS) entry which is preliminary data.</text>
</comment>
<evidence type="ECO:0000313" key="1">
    <source>
        <dbReference type="EMBL" id="KAH1097026.1"/>
    </source>
</evidence>
<reference evidence="1 2" key="1">
    <citation type="journal article" date="2021" name="Plant Biotechnol. J.">
        <title>Multi-omics assisted identification of the key and species-specific regulatory components of drought-tolerant mechanisms in Gossypium stocksii.</title>
        <authorList>
            <person name="Yu D."/>
            <person name="Ke L."/>
            <person name="Zhang D."/>
            <person name="Wu Y."/>
            <person name="Sun Y."/>
            <person name="Mei J."/>
            <person name="Sun J."/>
            <person name="Sun Y."/>
        </authorList>
    </citation>
    <scope>NUCLEOTIDE SEQUENCE [LARGE SCALE GENOMIC DNA]</scope>
    <source>
        <strain evidence="2">cv. E1</strain>
        <tissue evidence="1">Leaf</tissue>
    </source>
</reference>
<organism evidence="1 2">
    <name type="scientific">Gossypium stocksii</name>
    <dbReference type="NCBI Taxonomy" id="47602"/>
    <lineage>
        <taxon>Eukaryota</taxon>
        <taxon>Viridiplantae</taxon>
        <taxon>Streptophyta</taxon>
        <taxon>Embryophyta</taxon>
        <taxon>Tracheophyta</taxon>
        <taxon>Spermatophyta</taxon>
        <taxon>Magnoliopsida</taxon>
        <taxon>eudicotyledons</taxon>
        <taxon>Gunneridae</taxon>
        <taxon>Pentapetalae</taxon>
        <taxon>rosids</taxon>
        <taxon>malvids</taxon>
        <taxon>Malvales</taxon>
        <taxon>Malvaceae</taxon>
        <taxon>Malvoideae</taxon>
        <taxon>Gossypium</taxon>
    </lineage>
</organism>
<dbReference type="EMBL" id="JAIQCV010000005">
    <property type="protein sequence ID" value="KAH1097026.1"/>
    <property type="molecule type" value="Genomic_DNA"/>
</dbReference>
<proteinExistence type="predicted"/>
<dbReference type="OrthoDB" id="1937804at2759"/>
<dbReference type="AlphaFoldDB" id="A0A9D4A997"/>